<dbReference type="InterPro" id="IPR005467">
    <property type="entry name" value="His_kinase_dom"/>
</dbReference>
<keyword evidence="11" id="KW-1133">Transmembrane helix</keyword>
<proteinExistence type="predicted"/>
<dbReference type="GO" id="GO:0000155">
    <property type="term" value="F:phosphorelay sensor kinase activity"/>
    <property type="evidence" value="ECO:0007669"/>
    <property type="project" value="InterPro"/>
</dbReference>
<dbReference type="GO" id="GO:0005886">
    <property type="term" value="C:plasma membrane"/>
    <property type="evidence" value="ECO:0007669"/>
    <property type="project" value="UniProtKB-SubCell"/>
</dbReference>
<dbReference type="Gene3D" id="1.10.287.130">
    <property type="match status" value="1"/>
</dbReference>
<dbReference type="InterPro" id="IPR003594">
    <property type="entry name" value="HATPase_dom"/>
</dbReference>
<dbReference type="SUPFAM" id="SSF55874">
    <property type="entry name" value="ATPase domain of HSP90 chaperone/DNA topoisomerase II/histidine kinase"/>
    <property type="match status" value="1"/>
</dbReference>
<dbReference type="SMART" id="SM00387">
    <property type="entry name" value="HATPase_c"/>
    <property type="match status" value="1"/>
</dbReference>
<evidence type="ECO:0000256" key="11">
    <source>
        <dbReference type="ARBA" id="ARBA00022989"/>
    </source>
</evidence>
<keyword evidence="7" id="KW-0812">Transmembrane</keyword>
<evidence type="ECO:0000256" key="13">
    <source>
        <dbReference type="ARBA" id="ARBA00023136"/>
    </source>
</evidence>
<dbReference type="SUPFAM" id="SSF47384">
    <property type="entry name" value="Homodimeric domain of signal transducing histidine kinase"/>
    <property type="match status" value="1"/>
</dbReference>
<evidence type="ECO:0000256" key="7">
    <source>
        <dbReference type="ARBA" id="ARBA00022692"/>
    </source>
</evidence>
<evidence type="ECO:0000256" key="5">
    <source>
        <dbReference type="ARBA" id="ARBA00022553"/>
    </source>
</evidence>
<sequence length="429" mass="48032">MIIEKLLFHTFIILAPVLIQTSLLEHHKWSKSPIFTGVLNGFATLACLTFTYEFAGLYWDFRYVPLIIAMVYGGRKAGLIVLGFMLMGRTIMGGDILLHGLASALLASVVPYYFSKGFWKLSPVKRVLAAQLIGLWPIAVIFLMLFVFHLPSQFLSELHSITFILQFGFVQIIGIGIAARLNEWMVEKKVMREEIIKSEKLNTLGELAASIAHEVRNPLTVVKGFLQLMKRQSKGEEDEYLAIILSELGRAEEIINDYLNFAKPQFEKVEQVHIKEILSEVSILLNAYAVKENVFLESHLDDDGILLTDRNKMKQALINFVKNAIEATPPKGYVSIGLRVSDEHAVITVKDTGKGMSKEEIARIGTMFYTTKNQGTGLGTSVSLKIIETIGGHVSYSSEVKKGTTVEITLPLRNEKLKKEHVLSHHLDA</sequence>
<dbReference type="Gene3D" id="3.30.565.10">
    <property type="entry name" value="Histidine kinase-like ATPase, C-terminal domain"/>
    <property type="match status" value="1"/>
</dbReference>
<reference evidence="15" key="1">
    <citation type="submission" date="2016-01" db="EMBL/GenBank/DDBJ databases">
        <title>Whole genome sequencing of Bhargavaea cecembensis T14.</title>
        <authorList>
            <person name="Hong K.W."/>
        </authorList>
    </citation>
    <scope>NUCLEOTIDE SEQUENCE [LARGE SCALE GENOMIC DNA]</scope>
    <source>
        <strain evidence="15">M19</strain>
    </source>
</reference>
<dbReference type="InterPro" id="IPR036890">
    <property type="entry name" value="HATPase_C_sf"/>
</dbReference>
<dbReference type="Pfam" id="PF00512">
    <property type="entry name" value="HisKA"/>
    <property type="match status" value="1"/>
</dbReference>
<accession>A0A0J5VF31</accession>
<dbReference type="PRINTS" id="PR00344">
    <property type="entry name" value="BCTRLSENSOR"/>
</dbReference>
<name>A0A0J5VF31_9BACI</name>
<evidence type="ECO:0000256" key="4">
    <source>
        <dbReference type="ARBA" id="ARBA00022475"/>
    </source>
</evidence>
<evidence type="ECO:0000313" key="15">
    <source>
        <dbReference type="Proteomes" id="UP000076510"/>
    </source>
</evidence>
<dbReference type="AlphaFoldDB" id="A0A0J5VF31"/>
<keyword evidence="8" id="KW-0547">Nucleotide-binding</keyword>
<evidence type="ECO:0000256" key="9">
    <source>
        <dbReference type="ARBA" id="ARBA00022777"/>
    </source>
</evidence>
<keyword evidence="9 14" id="KW-0418">Kinase</keyword>
<evidence type="ECO:0000256" key="1">
    <source>
        <dbReference type="ARBA" id="ARBA00000085"/>
    </source>
</evidence>
<keyword evidence="10" id="KW-0067">ATP-binding</keyword>
<evidence type="ECO:0000313" key="14">
    <source>
        <dbReference type="EMBL" id="KZE52907.1"/>
    </source>
</evidence>
<dbReference type="EMBL" id="LQQY01000003">
    <property type="protein sequence ID" value="KZE52907.1"/>
    <property type="molecule type" value="Genomic_DNA"/>
</dbReference>
<dbReference type="InterPro" id="IPR011620">
    <property type="entry name" value="Sig_transdc_His_kinase_LytS_TM"/>
</dbReference>
<comment type="caution">
    <text evidence="14">The sequence shown here is derived from an EMBL/GenBank/DDBJ whole genome shotgun (WGS) entry which is preliminary data.</text>
</comment>
<evidence type="ECO:0000256" key="10">
    <source>
        <dbReference type="ARBA" id="ARBA00022840"/>
    </source>
</evidence>
<keyword evidence="6" id="KW-0808">Transferase</keyword>
<dbReference type="Pfam" id="PF02518">
    <property type="entry name" value="HATPase_c"/>
    <property type="match status" value="1"/>
</dbReference>
<dbReference type="OrthoDB" id="9815750at2"/>
<dbReference type="InterPro" id="IPR003661">
    <property type="entry name" value="HisK_dim/P_dom"/>
</dbReference>
<dbReference type="SMART" id="SM00388">
    <property type="entry name" value="HisKA"/>
    <property type="match status" value="1"/>
</dbReference>
<dbReference type="CDD" id="cd00082">
    <property type="entry name" value="HisKA"/>
    <property type="match status" value="1"/>
</dbReference>
<keyword evidence="4" id="KW-1003">Cell membrane</keyword>
<protein>
    <recommendedName>
        <fullName evidence="3">histidine kinase</fullName>
        <ecNumber evidence="3">2.7.13.3</ecNumber>
    </recommendedName>
</protein>
<keyword evidence="5" id="KW-0597">Phosphoprotein</keyword>
<keyword evidence="13" id="KW-0472">Membrane</keyword>
<evidence type="ECO:0000256" key="2">
    <source>
        <dbReference type="ARBA" id="ARBA00004651"/>
    </source>
</evidence>
<comment type="subcellular location">
    <subcellularLocation>
        <location evidence="2">Cell membrane</location>
        <topology evidence="2">Multi-pass membrane protein</topology>
    </subcellularLocation>
</comment>
<evidence type="ECO:0000256" key="12">
    <source>
        <dbReference type="ARBA" id="ARBA00023012"/>
    </source>
</evidence>
<organism evidence="14 15">
    <name type="scientific">Rossellomorea marisflavi</name>
    <dbReference type="NCBI Taxonomy" id="189381"/>
    <lineage>
        <taxon>Bacteria</taxon>
        <taxon>Bacillati</taxon>
        <taxon>Bacillota</taxon>
        <taxon>Bacilli</taxon>
        <taxon>Bacillales</taxon>
        <taxon>Bacillaceae</taxon>
        <taxon>Rossellomorea</taxon>
    </lineage>
</organism>
<dbReference type="GO" id="GO:0071555">
    <property type="term" value="P:cell wall organization"/>
    <property type="evidence" value="ECO:0007669"/>
    <property type="project" value="InterPro"/>
</dbReference>
<dbReference type="RefSeq" id="WP_048012175.1">
    <property type="nucleotide sequence ID" value="NZ_CP047095.1"/>
</dbReference>
<dbReference type="PATRIC" id="fig|189381.10.peg.1404"/>
<dbReference type="PANTHER" id="PTHR43065:SF10">
    <property type="entry name" value="PEROXIDE STRESS-ACTIVATED HISTIDINE KINASE MAK3"/>
    <property type="match status" value="1"/>
</dbReference>
<evidence type="ECO:0000256" key="8">
    <source>
        <dbReference type="ARBA" id="ARBA00022741"/>
    </source>
</evidence>
<dbReference type="EC" id="2.7.13.3" evidence="3"/>
<dbReference type="GO" id="GO:0005524">
    <property type="term" value="F:ATP binding"/>
    <property type="evidence" value="ECO:0007669"/>
    <property type="project" value="UniProtKB-KW"/>
</dbReference>
<comment type="catalytic activity">
    <reaction evidence="1">
        <text>ATP + protein L-histidine = ADP + protein N-phospho-L-histidine.</text>
        <dbReference type="EC" id="2.7.13.3"/>
    </reaction>
</comment>
<dbReference type="Proteomes" id="UP000076510">
    <property type="component" value="Unassembled WGS sequence"/>
</dbReference>
<evidence type="ECO:0000256" key="3">
    <source>
        <dbReference type="ARBA" id="ARBA00012438"/>
    </source>
</evidence>
<evidence type="ECO:0000256" key="6">
    <source>
        <dbReference type="ARBA" id="ARBA00022679"/>
    </source>
</evidence>
<dbReference type="PANTHER" id="PTHR43065">
    <property type="entry name" value="SENSOR HISTIDINE KINASE"/>
    <property type="match status" value="1"/>
</dbReference>
<gene>
    <name evidence="14" type="ORF">AV649_11940</name>
</gene>
<dbReference type="InterPro" id="IPR004358">
    <property type="entry name" value="Sig_transdc_His_kin-like_C"/>
</dbReference>
<dbReference type="InterPro" id="IPR036097">
    <property type="entry name" value="HisK_dim/P_sf"/>
</dbReference>
<keyword evidence="12" id="KW-0902">Two-component regulatory system</keyword>
<dbReference type="Pfam" id="PF07694">
    <property type="entry name" value="5TM-5TMR_LYT"/>
    <property type="match status" value="1"/>
</dbReference>
<dbReference type="PROSITE" id="PS50109">
    <property type="entry name" value="HIS_KIN"/>
    <property type="match status" value="1"/>
</dbReference>